<evidence type="ECO:0000313" key="1">
    <source>
        <dbReference type="EMBL" id="SFG61284.1"/>
    </source>
</evidence>
<organism evidence="1 2">
    <name type="scientific">Neptunomonas qingdaonensis</name>
    <dbReference type="NCBI Taxonomy" id="1045558"/>
    <lineage>
        <taxon>Bacteria</taxon>
        <taxon>Pseudomonadati</taxon>
        <taxon>Pseudomonadota</taxon>
        <taxon>Gammaproteobacteria</taxon>
        <taxon>Oceanospirillales</taxon>
        <taxon>Oceanospirillaceae</taxon>
        <taxon>Neptunomonas</taxon>
    </lineage>
</organism>
<evidence type="ECO:0000313" key="2">
    <source>
        <dbReference type="Proteomes" id="UP000198623"/>
    </source>
</evidence>
<accession>A0A1I2T8D2</accession>
<reference evidence="2" key="1">
    <citation type="submission" date="2016-10" db="EMBL/GenBank/DDBJ databases">
        <authorList>
            <person name="Varghese N."/>
            <person name="Submissions S."/>
        </authorList>
    </citation>
    <scope>NUCLEOTIDE SEQUENCE [LARGE SCALE GENOMIC DNA]</scope>
    <source>
        <strain evidence="2">CGMCC 1.10971</strain>
    </source>
</reference>
<dbReference type="Proteomes" id="UP000198623">
    <property type="component" value="Unassembled WGS sequence"/>
</dbReference>
<dbReference type="OrthoDB" id="280692at2"/>
<keyword evidence="2" id="KW-1185">Reference proteome</keyword>
<dbReference type="STRING" id="1045558.SAMN05216175_109140"/>
<dbReference type="InterPro" id="IPR013078">
    <property type="entry name" value="His_Pase_superF_clade-1"/>
</dbReference>
<dbReference type="RefSeq" id="WP_090728671.1">
    <property type="nucleotide sequence ID" value="NZ_FOOU01000009.1"/>
</dbReference>
<dbReference type="CDD" id="cd07067">
    <property type="entry name" value="HP_PGM_like"/>
    <property type="match status" value="1"/>
</dbReference>
<name>A0A1I2T8D2_9GAMM</name>
<sequence>MLILMRHGEASWDAVSDMERQLTPTGVAFVEQQRVRYQPPLASVQRVISSSYARARQTTALMLEGMTDVEWVIDDRWSPEASLSDAMDSLEEHWVENLLVVTHQPIIGYVVCFLLEGNTRFPEPLLPGQLVTLDLLWPGRASAIRLSL</sequence>
<proteinExistence type="predicted"/>
<dbReference type="EMBL" id="FOOU01000009">
    <property type="protein sequence ID" value="SFG61284.1"/>
    <property type="molecule type" value="Genomic_DNA"/>
</dbReference>
<dbReference type="InterPro" id="IPR029033">
    <property type="entry name" value="His_PPase_superfam"/>
</dbReference>
<dbReference type="AlphaFoldDB" id="A0A1I2T8D2"/>
<dbReference type="SUPFAM" id="SSF53254">
    <property type="entry name" value="Phosphoglycerate mutase-like"/>
    <property type="match status" value="1"/>
</dbReference>
<dbReference type="Pfam" id="PF00300">
    <property type="entry name" value="His_Phos_1"/>
    <property type="match status" value="1"/>
</dbReference>
<protein>
    <submittedName>
        <fullName evidence="1">Phosphohistidine phosphatase</fullName>
    </submittedName>
</protein>
<gene>
    <name evidence="1" type="ORF">SAMN05216175_109140</name>
</gene>
<dbReference type="SMART" id="SM00855">
    <property type="entry name" value="PGAM"/>
    <property type="match status" value="1"/>
</dbReference>
<dbReference type="Gene3D" id="3.40.50.1240">
    <property type="entry name" value="Phosphoglycerate mutase-like"/>
    <property type="match status" value="1"/>
</dbReference>